<dbReference type="InterPro" id="IPR041657">
    <property type="entry name" value="HTH_17"/>
</dbReference>
<gene>
    <name evidence="3" type="ORF">FHU38_001382</name>
</gene>
<evidence type="ECO:0000313" key="3">
    <source>
        <dbReference type="EMBL" id="NIJ11038.1"/>
    </source>
</evidence>
<dbReference type="Gene3D" id="1.10.10.60">
    <property type="entry name" value="Homeodomain-like"/>
    <property type="match status" value="1"/>
</dbReference>
<proteinExistence type="predicted"/>
<feature type="domain" description="Helix-turn-helix" evidence="2">
    <location>
        <begin position="25"/>
        <end position="75"/>
    </location>
</feature>
<dbReference type="InterPro" id="IPR009061">
    <property type="entry name" value="DNA-bd_dom_put_sf"/>
</dbReference>
<organism evidence="3 4">
    <name type="scientific">Saccharomonospora amisosensis</name>
    <dbReference type="NCBI Taxonomy" id="1128677"/>
    <lineage>
        <taxon>Bacteria</taxon>
        <taxon>Bacillati</taxon>
        <taxon>Actinomycetota</taxon>
        <taxon>Actinomycetes</taxon>
        <taxon>Pseudonocardiales</taxon>
        <taxon>Pseudonocardiaceae</taxon>
        <taxon>Saccharomonospora</taxon>
    </lineage>
</organism>
<dbReference type="AlphaFoldDB" id="A0A7X5UNU4"/>
<sequence>MPGHPPPQAQPRGELASMGTQRQHLTIADICQELGISRRTFYEWRAKKRAPRCIKLPNGDLRIRRTDLEAWLESREEAA</sequence>
<evidence type="ECO:0000259" key="2">
    <source>
        <dbReference type="Pfam" id="PF12728"/>
    </source>
</evidence>
<keyword evidence="4" id="KW-1185">Reference proteome</keyword>
<name>A0A7X5UNU4_9PSEU</name>
<reference evidence="3 4" key="1">
    <citation type="submission" date="2020-03" db="EMBL/GenBank/DDBJ databases">
        <title>Sequencing the genomes of 1000 actinobacteria strains.</title>
        <authorList>
            <person name="Klenk H.-P."/>
        </authorList>
    </citation>
    <scope>NUCLEOTIDE SEQUENCE [LARGE SCALE GENOMIC DNA]</scope>
    <source>
        <strain evidence="3 4">DSM 45685</strain>
    </source>
</reference>
<evidence type="ECO:0000313" key="4">
    <source>
        <dbReference type="Proteomes" id="UP000545493"/>
    </source>
</evidence>
<dbReference type="Proteomes" id="UP000545493">
    <property type="component" value="Unassembled WGS sequence"/>
</dbReference>
<dbReference type="Pfam" id="PF12728">
    <property type="entry name" value="HTH_17"/>
    <property type="match status" value="1"/>
</dbReference>
<comment type="caution">
    <text evidence="3">The sequence shown here is derived from an EMBL/GenBank/DDBJ whole genome shotgun (WGS) entry which is preliminary data.</text>
</comment>
<feature type="region of interest" description="Disordered" evidence="1">
    <location>
        <begin position="1"/>
        <end position="21"/>
    </location>
</feature>
<evidence type="ECO:0000256" key="1">
    <source>
        <dbReference type="SAM" id="MobiDB-lite"/>
    </source>
</evidence>
<accession>A0A7X5UNU4</accession>
<dbReference type="EMBL" id="JAAOYM010000001">
    <property type="protein sequence ID" value="NIJ11038.1"/>
    <property type="molecule type" value="Genomic_DNA"/>
</dbReference>
<dbReference type="SUPFAM" id="SSF46955">
    <property type="entry name" value="Putative DNA-binding domain"/>
    <property type="match status" value="1"/>
</dbReference>
<protein>
    <submittedName>
        <fullName evidence="3">Excisionase family DNA binding protein</fullName>
    </submittedName>
</protein>